<dbReference type="GeneID" id="93527649"/>
<dbReference type="Pfam" id="PF24880">
    <property type="entry name" value="DUF7738"/>
    <property type="match status" value="1"/>
</dbReference>
<feature type="domain" description="Knr4/Smi1-like" evidence="1">
    <location>
        <begin position="188"/>
        <end position="334"/>
    </location>
</feature>
<proteinExistence type="predicted"/>
<dbReference type="Gene3D" id="3.40.1580.10">
    <property type="entry name" value="SMI1/KNR4-like"/>
    <property type="match status" value="1"/>
</dbReference>
<evidence type="ECO:0000313" key="3">
    <source>
        <dbReference type="Proteomes" id="UP000596202"/>
    </source>
</evidence>
<organism evidence="2 3">
    <name type="scientific">Myroides odoratus</name>
    <name type="common">Flavobacterium odoratum</name>
    <dbReference type="NCBI Taxonomy" id="256"/>
    <lineage>
        <taxon>Bacteria</taxon>
        <taxon>Pseudomonadati</taxon>
        <taxon>Bacteroidota</taxon>
        <taxon>Flavobacteriia</taxon>
        <taxon>Flavobacteriales</taxon>
        <taxon>Flavobacteriaceae</taxon>
        <taxon>Myroides</taxon>
    </lineage>
</organism>
<accession>A0A9Q6Z5Q8</accession>
<gene>
    <name evidence="2" type="ORF">I6I88_08280</name>
</gene>
<dbReference type="AlphaFoldDB" id="A0A9Q6Z5Q8"/>
<evidence type="ECO:0000259" key="1">
    <source>
        <dbReference type="SMART" id="SM00860"/>
    </source>
</evidence>
<evidence type="ECO:0000313" key="2">
    <source>
        <dbReference type="EMBL" id="QQU01721.1"/>
    </source>
</evidence>
<dbReference type="EMBL" id="CP068108">
    <property type="protein sequence ID" value="QQU01721.1"/>
    <property type="molecule type" value="Genomic_DNA"/>
</dbReference>
<name>A0A9Q6Z5Q8_MYROD</name>
<reference evidence="2 3" key="1">
    <citation type="submission" date="2021-01" db="EMBL/GenBank/DDBJ databases">
        <title>FDA dAtabase for Regulatory Grade micrObial Sequences (FDA-ARGOS): Supporting development and validation of Infectious Disease Dx tests.</title>
        <authorList>
            <person name="Sproer C."/>
            <person name="Gronow S."/>
            <person name="Severitt S."/>
            <person name="Schroder I."/>
            <person name="Tallon L."/>
            <person name="Sadzewicz L."/>
            <person name="Zhao X."/>
            <person name="Boylan J."/>
            <person name="Ott S."/>
            <person name="Bowen H."/>
            <person name="Vavikolanu K."/>
            <person name="Mehta A."/>
            <person name="Aluvathingal J."/>
            <person name="Nadendla S."/>
            <person name="Lowell S."/>
            <person name="Myers T."/>
            <person name="Yan Y."/>
            <person name="Sichtig H."/>
        </authorList>
    </citation>
    <scope>NUCLEOTIDE SEQUENCE [LARGE SCALE GENOMIC DNA]</scope>
    <source>
        <strain evidence="2 3">FDAARGOS_1131</strain>
    </source>
</reference>
<dbReference type="SUPFAM" id="SSF160631">
    <property type="entry name" value="SMI1/KNR4-like"/>
    <property type="match status" value="1"/>
</dbReference>
<dbReference type="Proteomes" id="UP000596202">
    <property type="component" value="Chromosome"/>
</dbReference>
<dbReference type="RefSeq" id="WP_002992406.1">
    <property type="nucleotide sequence ID" value="NZ_CP068108.1"/>
</dbReference>
<dbReference type="Pfam" id="PF09346">
    <property type="entry name" value="SMI1_KNR4"/>
    <property type="match status" value="1"/>
</dbReference>
<dbReference type="OrthoDB" id="355909at2"/>
<protein>
    <submittedName>
        <fullName evidence="2">SMI1/KNR4 family protein</fullName>
    </submittedName>
</protein>
<sequence length="356" mass="41394">MIHFECTSKGLQINGKEYSFPLKKETLVELFGPPVVFPSEYNEVYIWHDLGLRGFSKDSIGIETLEVTYQVEEYTSAVRSRFSGVFTMHGESDPRVYYDTHKKERVKLWDSDSSGAFVFKDVSVWYSIRDTTLHSLSLSAYEEPVVESVEILPLEDDFAYLHVVWQDWKTAIEQVIDSDNRYYNLTHGLTQEQLNLVEAELEEIKLPLHLINFYKAGNVKWDAVTSAFSIHVNGWDYDLLPFDRIPHEWEMIQELFDEEEEIDEETKDQFDAKLKCNSYANKGWIPFAEGRNGDYLLFDTDPSQTGGYGQIIELQNEAWTRMVVAQSLEELIYRAISSIQQEQAEKYKFILENGAF</sequence>
<dbReference type="InterPro" id="IPR056640">
    <property type="entry name" value="DUF7738"/>
</dbReference>
<dbReference type="SMART" id="SM00860">
    <property type="entry name" value="SMI1_KNR4"/>
    <property type="match status" value="1"/>
</dbReference>
<dbReference type="InterPro" id="IPR037883">
    <property type="entry name" value="Knr4/Smi1-like_sf"/>
</dbReference>
<dbReference type="InterPro" id="IPR018958">
    <property type="entry name" value="Knr4/Smi1-like_dom"/>
</dbReference>